<evidence type="ECO:0000313" key="9">
    <source>
        <dbReference type="Proteomes" id="UP000616885"/>
    </source>
</evidence>
<sequence>MEKYPAKTEPMPDSLVADAEAAMAWEHSLSPRRALKLYSKAVRFSAFVSLALVMEGFDTKVVGSLYSVPAFQKDFGSRTARGNYEISAAWQSGMSGITGVSVVLGMLLGGYASERFGFRKTMMAALISMPPIVFIFFFAASLQVLAVAYFLFSLPLGIFQTVTMVYITEIMPTALRPYLISCNSLAWALGQLLNAVVFRGTLTLPSPWTYRVPFALQ</sequence>
<comment type="similarity">
    <text evidence="2">Belongs to the major facilitator superfamily. Sugar transporter (TC 2.A.1.1) family.</text>
</comment>
<dbReference type="InterPro" id="IPR036259">
    <property type="entry name" value="MFS_trans_sf"/>
</dbReference>
<proteinExistence type="inferred from homology"/>
<evidence type="ECO:0000256" key="1">
    <source>
        <dbReference type="ARBA" id="ARBA00004141"/>
    </source>
</evidence>
<feature type="domain" description="Major facilitator superfamily (MFS) profile" evidence="7">
    <location>
        <begin position="44"/>
        <end position="217"/>
    </location>
</feature>
<keyword evidence="5 6" id="KW-0472">Membrane</keyword>
<comment type="subcellular location">
    <subcellularLocation>
        <location evidence="1">Membrane</location>
        <topology evidence="1">Multi-pass membrane protein</topology>
    </subcellularLocation>
</comment>
<dbReference type="EMBL" id="JADCTT010000016">
    <property type="protein sequence ID" value="KAF9743582.1"/>
    <property type="molecule type" value="Genomic_DNA"/>
</dbReference>
<dbReference type="PANTHER" id="PTHR48022:SF5">
    <property type="entry name" value="ALPHA-GLUCOSIDES PERMEASE MPH2-RELATED"/>
    <property type="match status" value="1"/>
</dbReference>
<keyword evidence="3 6" id="KW-0812">Transmembrane</keyword>
<evidence type="ECO:0000256" key="3">
    <source>
        <dbReference type="ARBA" id="ARBA00022692"/>
    </source>
</evidence>
<dbReference type="Proteomes" id="UP000616885">
    <property type="component" value="Unassembled WGS sequence"/>
</dbReference>
<protein>
    <recommendedName>
        <fullName evidence="7">Major facilitator superfamily (MFS) profile domain-containing protein</fullName>
    </recommendedName>
</protein>
<reference evidence="8" key="1">
    <citation type="submission" date="2020-10" db="EMBL/GenBank/DDBJ databases">
        <title>High-Quality Genome Resource of Clonostachys rosea strain S41 by Oxford Nanopore Long-Read Sequencing.</title>
        <authorList>
            <person name="Wang H."/>
        </authorList>
    </citation>
    <scope>NUCLEOTIDE SEQUENCE</scope>
    <source>
        <strain evidence="8">S41</strain>
    </source>
</reference>
<dbReference type="PANTHER" id="PTHR48022">
    <property type="entry name" value="PLASTIDIC GLUCOSE TRANSPORTER 4"/>
    <property type="match status" value="1"/>
</dbReference>
<dbReference type="InterPro" id="IPR050360">
    <property type="entry name" value="MFS_Sugar_Transporters"/>
</dbReference>
<dbReference type="SUPFAM" id="SSF103473">
    <property type="entry name" value="MFS general substrate transporter"/>
    <property type="match status" value="1"/>
</dbReference>
<dbReference type="GO" id="GO:0016020">
    <property type="term" value="C:membrane"/>
    <property type="evidence" value="ECO:0007669"/>
    <property type="project" value="UniProtKB-SubCell"/>
</dbReference>
<evidence type="ECO:0000256" key="2">
    <source>
        <dbReference type="ARBA" id="ARBA00010992"/>
    </source>
</evidence>
<dbReference type="Gene3D" id="1.20.1250.20">
    <property type="entry name" value="MFS general substrate transporter like domains"/>
    <property type="match status" value="1"/>
</dbReference>
<feature type="transmembrane region" description="Helical" evidence="6">
    <location>
        <begin position="146"/>
        <end position="166"/>
    </location>
</feature>
<evidence type="ECO:0000259" key="7">
    <source>
        <dbReference type="PROSITE" id="PS50850"/>
    </source>
</evidence>
<dbReference type="InterPro" id="IPR020846">
    <property type="entry name" value="MFS_dom"/>
</dbReference>
<evidence type="ECO:0000313" key="8">
    <source>
        <dbReference type="EMBL" id="KAF9743582.1"/>
    </source>
</evidence>
<dbReference type="GO" id="GO:0005351">
    <property type="term" value="F:carbohydrate:proton symporter activity"/>
    <property type="evidence" value="ECO:0007669"/>
    <property type="project" value="TreeGrafter"/>
</dbReference>
<comment type="caution">
    <text evidence="8">The sequence shown here is derived from an EMBL/GenBank/DDBJ whole genome shotgun (WGS) entry which is preliminary data.</text>
</comment>
<dbReference type="Pfam" id="PF00083">
    <property type="entry name" value="Sugar_tr"/>
    <property type="match status" value="1"/>
</dbReference>
<name>A0A8H7N1L8_BIOOC</name>
<evidence type="ECO:0000256" key="6">
    <source>
        <dbReference type="SAM" id="Phobius"/>
    </source>
</evidence>
<gene>
    <name evidence="8" type="ORF">IM811_005922</name>
</gene>
<feature type="transmembrane region" description="Helical" evidence="6">
    <location>
        <begin position="121"/>
        <end position="140"/>
    </location>
</feature>
<dbReference type="AlphaFoldDB" id="A0A8H7N1L8"/>
<keyword evidence="4 6" id="KW-1133">Transmembrane helix</keyword>
<dbReference type="PROSITE" id="PS50850">
    <property type="entry name" value="MFS"/>
    <property type="match status" value="1"/>
</dbReference>
<evidence type="ECO:0000256" key="5">
    <source>
        <dbReference type="ARBA" id="ARBA00023136"/>
    </source>
</evidence>
<dbReference type="InterPro" id="IPR005828">
    <property type="entry name" value="MFS_sugar_transport-like"/>
</dbReference>
<accession>A0A8H7N1L8</accession>
<organism evidence="8 9">
    <name type="scientific">Bionectria ochroleuca</name>
    <name type="common">Gliocladium roseum</name>
    <dbReference type="NCBI Taxonomy" id="29856"/>
    <lineage>
        <taxon>Eukaryota</taxon>
        <taxon>Fungi</taxon>
        <taxon>Dikarya</taxon>
        <taxon>Ascomycota</taxon>
        <taxon>Pezizomycotina</taxon>
        <taxon>Sordariomycetes</taxon>
        <taxon>Hypocreomycetidae</taxon>
        <taxon>Hypocreales</taxon>
        <taxon>Bionectriaceae</taxon>
        <taxon>Clonostachys</taxon>
    </lineage>
</organism>
<feature type="transmembrane region" description="Helical" evidence="6">
    <location>
        <begin position="88"/>
        <end position="109"/>
    </location>
</feature>
<evidence type="ECO:0000256" key="4">
    <source>
        <dbReference type="ARBA" id="ARBA00022989"/>
    </source>
</evidence>
<feature type="transmembrane region" description="Helical" evidence="6">
    <location>
        <begin position="41"/>
        <end position="68"/>
    </location>
</feature>